<dbReference type="Pfam" id="PF00440">
    <property type="entry name" value="TetR_N"/>
    <property type="match status" value="1"/>
</dbReference>
<dbReference type="RefSeq" id="WP_039197961.1">
    <property type="nucleotide sequence ID" value="NZ_CP007456.1"/>
</dbReference>
<accession>A0A0A7I2F1</accession>
<dbReference type="KEGG" id="bka:AH68_04405"/>
<protein>
    <submittedName>
        <fullName evidence="4">AcrR family transcriptional regulator</fullName>
    </submittedName>
</protein>
<dbReference type="STRING" id="1447716.AH68_04405"/>
<organism evidence="4 5">
    <name type="scientific">Bifidobacterium catenulatum PV20-2</name>
    <dbReference type="NCBI Taxonomy" id="1447716"/>
    <lineage>
        <taxon>Bacteria</taxon>
        <taxon>Bacillati</taxon>
        <taxon>Actinomycetota</taxon>
        <taxon>Actinomycetes</taxon>
        <taxon>Bifidobacteriales</taxon>
        <taxon>Bifidobacteriaceae</taxon>
        <taxon>Bifidobacterium</taxon>
    </lineage>
</organism>
<dbReference type="SUPFAM" id="SSF46689">
    <property type="entry name" value="Homeodomain-like"/>
    <property type="match status" value="1"/>
</dbReference>
<dbReference type="GO" id="GO:0003677">
    <property type="term" value="F:DNA binding"/>
    <property type="evidence" value="ECO:0007669"/>
    <property type="project" value="UniProtKB-UniRule"/>
</dbReference>
<keyword evidence="1 2" id="KW-0238">DNA-binding</keyword>
<dbReference type="AlphaFoldDB" id="A0A0A7I2F1"/>
<dbReference type="PANTHER" id="PTHR43479:SF11">
    <property type="entry name" value="ACREF_ENVCD OPERON REPRESSOR-RELATED"/>
    <property type="match status" value="1"/>
</dbReference>
<evidence type="ECO:0000256" key="2">
    <source>
        <dbReference type="PROSITE-ProRule" id="PRU00335"/>
    </source>
</evidence>
<proteinExistence type="predicted"/>
<evidence type="ECO:0000313" key="4">
    <source>
        <dbReference type="EMBL" id="AIZ14438.1"/>
    </source>
</evidence>
<dbReference type="PANTHER" id="PTHR43479">
    <property type="entry name" value="ACREF/ENVCD OPERON REPRESSOR-RELATED"/>
    <property type="match status" value="1"/>
</dbReference>
<dbReference type="OrthoDB" id="7505659at2"/>
<feature type="domain" description="HTH tetR-type" evidence="3">
    <location>
        <begin position="8"/>
        <end position="69"/>
    </location>
</feature>
<feature type="DNA-binding region" description="H-T-H motif" evidence="2">
    <location>
        <begin position="32"/>
        <end position="51"/>
    </location>
</feature>
<sequence>MARNTHPEVTRQRILDAAKKLFAQKGYERTTIQDILDELEDLSKGAIYHHFKNKEAMLYALVDSDNERLLPQANQEDGSRNGLQKLRNSLMMQITDAEHMTLMRDAFPLLNDPKILAENLRIWRTDSTKIAYDFIQEGLKDGSITTEYPQEAAELFSLLFNYWLAPNFYPITTLSEFKHRIHCLGLIMDSLGVPLIDHDSDMEDRLAEGFFLLASNPQ</sequence>
<dbReference type="InterPro" id="IPR009057">
    <property type="entry name" value="Homeodomain-like_sf"/>
</dbReference>
<dbReference type="EMBL" id="CP007456">
    <property type="protein sequence ID" value="AIZ14438.1"/>
    <property type="molecule type" value="Genomic_DNA"/>
</dbReference>
<name>A0A0A7I2F1_9BIFI</name>
<evidence type="ECO:0000256" key="1">
    <source>
        <dbReference type="ARBA" id="ARBA00023125"/>
    </source>
</evidence>
<dbReference type="Proteomes" id="UP000030625">
    <property type="component" value="Chromosome"/>
</dbReference>
<dbReference type="PROSITE" id="PS50977">
    <property type="entry name" value="HTH_TETR_2"/>
    <property type="match status" value="1"/>
</dbReference>
<reference evidence="4 5" key="1">
    <citation type="journal article" date="2015" name="Genome Announc.">
        <title>Complete and Assembled Genome Sequence of Bifidobacterium kashiwanohense PV20-2, Isolated from the Feces of an Anemic Kenyan Infant.</title>
        <authorList>
            <person name="Vazquez-Gutierrez P."/>
            <person name="Lacroix C."/>
            <person name="Chassard C."/>
            <person name="Klumpp J."/>
            <person name="Jans C."/>
            <person name="Stevens M.J."/>
        </authorList>
    </citation>
    <scope>NUCLEOTIDE SEQUENCE [LARGE SCALE GENOMIC DNA]</scope>
    <source>
        <strain evidence="4 5">PV20-2</strain>
    </source>
</reference>
<evidence type="ECO:0000313" key="5">
    <source>
        <dbReference type="Proteomes" id="UP000030625"/>
    </source>
</evidence>
<dbReference type="Gene3D" id="1.10.357.10">
    <property type="entry name" value="Tetracycline Repressor, domain 2"/>
    <property type="match status" value="1"/>
</dbReference>
<gene>
    <name evidence="4" type="ORF">AH68_04405</name>
</gene>
<dbReference type="HOGENOM" id="CLU_069356_29_1_11"/>
<dbReference type="InterPro" id="IPR001647">
    <property type="entry name" value="HTH_TetR"/>
</dbReference>
<dbReference type="InterPro" id="IPR050624">
    <property type="entry name" value="HTH-type_Tx_Regulator"/>
</dbReference>
<evidence type="ECO:0000259" key="3">
    <source>
        <dbReference type="PROSITE" id="PS50977"/>
    </source>
</evidence>